<dbReference type="AlphaFoldDB" id="A0A955RLC8"/>
<keyword evidence="3 4" id="KW-0732">Signal</keyword>
<organism evidence="6 7">
    <name type="scientific">Candidatus Dojkabacteria bacterium</name>
    <dbReference type="NCBI Taxonomy" id="2099670"/>
    <lineage>
        <taxon>Bacteria</taxon>
        <taxon>Candidatus Dojkabacteria</taxon>
    </lineage>
</organism>
<dbReference type="InterPro" id="IPR055372">
    <property type="entry name" value="CBM96"/>
</dbReference>
<dbReference type="InterPro" id="IPR051465">
    <property type="entry name" value="Cell_Envelope_Struct_Comp"/>
</dbReference>
<reference evidence="6" key="2">
    <citation type="journal article" date="2021" name="Microbiome">
        <title>Successional dynamics and alternative stable states in a saline activated sludge microbial community over 9 years.</title>
        <authorList>
            <person name="Wang Y."/>
            <person name="Ye J."/>
            <person name="Ju F."/>
            <person name="Liu L."/>
            <person name="Boyd J.A."/>
            <person name="Deng Y."/>
            <person name="Parks D.H."/>
            <person name="Jiang X."/>
            <person name="Yin X."/>
            <person name="Woodcroft B.J."/>
            <person name="Tyson G.W."/>
            <person name="Hugenholtz P."/>
            <person name="Polz M.F."/>
            <person name="Zhang T."/>
        </authorList>
    </citation>
    <scope>NUCLEOTIDE SEQUENCE</scope>
    <source>
        <strain evidence="6">HKST-UBA11</strain>
    </source>
</reference>
<dbReference type="EMBL" id="JAGQLH010000093">
    <property type="protein sequence ID" value="MCA9386188.1"/>
    <property type="molecule type" value="Genomic_DNA"/>
</dbReference>
<dbReference type="GO" id="GO:0005576">
    <property type="term" value="C:extracellular region"/>
    <property type="evidence" value="ECO:0007669"/>
    <property type="project" value="UniProtKB-SubCell"/>
</dbReference>
<evidence type="ECO:0000313" key="7">
    <source>
        <dbReference type="Proteomes" id="UP000754563"/>
    </source>
</evidence>
<feature type="non-terminal residue" evidence="6">
    <location>
        <position position="576"/>
    </location>
</feature>
<dbReference type="Pfam" id="PF24517">
    <property type="entry name" value="CBM96"/>
    <property type="match status" value="1"/>
</dbReference>
<dbReference type="PANTHER" id="PTHR43308">
    <property type="entry name" value="OUTER MEMBRANE PROTEIN ALPHA-RELATED"/>
    <property type="match status" value="1"/>
</dbReference>
<evidence type="ECO:0000313" key="6">
    <source>
        <dbReference type="EMBL" id="MCA9386188.1"/>
    </source>
</evidence>
<protein>
    <submittedName>
        <fullName evidence="6">S-layer homology domain-containing protein</fullName>
    </submittedName>
</protein>
<sequence>MKKFLFSIALFFLLTPLFIVQAATRRVNAPNLGSGEVLLGDTAIFWFGNLTADENYSDVRVGYNNEGIRVHISNFDRILQYQQSFSKDTYHSYDSVDLFLHTGSQSTTSVDGSSYYFGTQHHQFEEDSNYKVSFTGTGGSWQENSVDYTIDAGWRGQGPNDEQIDRGWNATYFIPFSSIGLSSPPAEGTVIRFGIELFDKDLGSTIRTTNWPETFSKTNPSSWGELHFGLPKHESSSSVSQVVSIKNGIDGAEVIDAAVGGHSVCGAPFSANGYFNDWPLVNKYDYVSALGNNGPLAQFAVQNQYDLGDWPCLSKYFTQFPLSGVSGNDVVSAKLVMQHFGNSLPSEAPTSKIQILTFEGDINEQTINWNNAPYASENISFTSVDPLPNGGSAVYYDFDVTYAVAEALSEGKNMLNLAVYSSDTPRHTGKYFSTSDAGESARPELVIQLGNGSSSACEASFPDICNSIFKDYIENLYNEGVVNGYSNGNYGPADPVTRAQMAKFVVLAFDFDLITSGASFPDVMNSDSLYPYIQTLKNKGIISGYGDGTFRPGEVVNREQVTKFVVNAMKEQGINT</sequence>
<gene>
    <name evidence="6" type="ORF">KC717_06090</name>
</gene>
<dbReference type="SUPFAM" id="SSF49344">
    <property type="entry name" value="CBD9-like"/>
    <property type="match status" value="1"/>
</dbReference>
<dbReference type="InterPro" id="IPR001119">
    <property type="entry name" value="SLH_dom"/>
</dbReference>
<dbReference type="Proteomes" id="UP000754563">
    <property type="component" value="Unassembled WGS sequence"/>
</dbReference>
<keyword evidence="2" id="KW-0964">Secreted</keyword>
<feature type="domain" description="SLH" evidence="5">
    <location>
        <begin position="456"/>
        <end position="515"/>
    </location>
</feature>
<evidence type="ECO:0000256" key="2">
    <source>
        <dbReference type="ARBA" id="ARBA00022525"/>
    </source>
</evidence>
<reference evidence="6" key="1">
    <citation type="submission" date="2020-04" db="EMBL/GenBank/DDBJ databases">
        <authorList>
            <person name="Zhang T."/>
        </authorList>
    </citation>
    <scope>NUCLEOTIDE SEQUENCE</scope>
    <source>
        <strain evidence="6">HKST-UBA11</strain>
    </source>
</reference>
<evidence type="ECO:0000256" key="1">
    <source>
        <dbReference type="ARBA" id="ARBA00004613"/>
    </source>
</evidence>
<feature type="domain" description="SLH" evidence="5">
    <location>
        <begin position="516"/>
        <end position="576"/>
    </location>
</feature>
<evidence type="ECO:0000256" key="3">
    <source>
        <dbReference type="ARBA" id="ARBA00022729"/>
    </source>
</evidence>
<proteinExistence type="predicted"/>
<name>A0A955RLC8_9BACT</name>
<accession>A0A955RLC8</accession>
<dbReference type="NCBIfam" id="NF033679">
    <property type="entry name" value="DNRLRE_dom"/>
    <property type="match status" value="1"/>
</dbReference>
<feature type="signal peptide" evidence="4">
    <location>
        <begin position="1"/>
        <end position="22"/>
    </location>
</feature>
<dbReference type="PROSITE" id="PS51272">
    <property type="entry name" value="SLH"/>
    <property type="match status" value="2"/>
</dbReference>
<comment type="subcellular location">
    <subcellularLocation>
        <location evidence="1">Secreted</location>
    </subcellularLocation>
</comment>
<comment type="caution">
    <text evidence="6">The sequence shown here is derived from an EMBL/GenBank/DDBJ whole genome shotgun (WGS) entry which is preliminary data.</text>
</comment>
<evidence type="ECO:0000256" key="4">
    <source>
        <dbReference type="SAM" id="SignalP"/>
    </source>
</evidence>
<dbReference type="Gene3D" id="2.60.40.1190">
    <property type="match status" value="1"/>
</dbReference>
<evidence type="ECO:0000259" key="5">
    <source>
        <dbReference type="PROSITE" id="PS51272"/>
    </source>
</evidence>
<dbReference type="Pfam" id="PF00395">
    <property type="entry name" value="SLH"/>
    <property type="match status" value="2"/>
</dbReference>
<feature type="chain" id="PRO_5036870295" evidence="4">
    <location>
        <begin position="23"/>
        <end position="576"/>
    </location>
</feature>